<reference evidence="2" key="1">
    <citation type="journal article" date="2019" name="bioRxiv">
        <title>The Genome of the Zebra Mussel, Dreissena polymorpha: A Resource for Invasive Species Research.</title>
        <authorList>
            <person name="McCartney M.A."/>
            <person name="Auch B."/>
            <person name="Kono T."/>
            <person name="Mallez S."/>
            <person name="Zhang Y."/>
            <person name="Obille A."/>
            <person name="Becker A."/>
            <person name="Abrahante J.E."/>
            <person name="Garbe J."/>
            <person name="Badalamenti J.P."/>
            <person name="Herman A."/>
            <person name="Mangelson H."/>
            <person name="Liachko I."/>
            <person name="Sullivan S."/>
            <person name="Sone E.D."/>
            <person name="Koren S."/>
            <person name="Silverstein K.A.T."/>
            <person name="Beckman K.B."/>
            <person name="Gohl D.M."/>
        </authorList>
    </citation>
    <scope>NUCLEOTIDE SEQUENCE</scope>
    <source>
        <strain evidence="2">Duluth1</strain>
        <tissue evidence="2">Whole animal</tissue>
    </source>
</reference>
<accession>A0A9D4DCI1</accession>
<comment type="caution">
    <text evidence="2">The sequence shown here is derived from an EMBL/GenBank/DDBJ whole genome shotgun (WGS) entry which is preliminary data.</text>
</comment>
<evidence type="ECO:0000313" key="2">
    <source>
        <dbReference type="EMBL" id="KAH3746849.1"/>
    </source>
</evidence>
<feature type="region of interest" description="Disordered" evidence="1">
    <location>
        <begin position="1"/>
        <end position="25"/>
    </location>
</feature>
<dbReference type="AlphaFoldDB" id="A0A9D4DCI1"/>
<keyword evidence="3" id="KW-1185">Reference proteome</keyword>
<name>A0A9D4DCI1_DREPO</name>
<reference evidence="2" key="2">
    <citation type="submission" date="2020-11" db="EMBL/GenBank/DDBJ databases">
        <authorList>
            <person name="McCartney M.A."/>
            <person name="Auch B."/>
            <person name="Kono T."/>
            <person name="Mallez S."/>
            <person name="Becker A."/>
            <person name="Gohl D.M."/>
            <person name="Silverstein K.A.T."/>
            <person name="Koren S."/>
            <person name="Bechman K.B."/>
            <person name="Herman A."/>
            <person name="Abrahante J.E."/>
            <person name="Garbe J."/>
        </authorList>
    </citation>
    <scope>NUCLEOTIDE SEQUENCE</scope>
    <source>
        <strain evidence="2">Duluth1</strain>
        <tissue evidence="2">Whole animal</tissue>
    </source>
</reference>
<proteinExistence type="predicted"/>
<dbReference type="EMBL" id="JAIWYP010000010">
    <property type="protein sequence ID" value="KAH3746849.1"/>
    <property type="molecule type" value="Genomic_DNA"/>
</dbReference>
<dbReference type="Proteomes" id="UP000828390">
    <property type="component" value="Unassembled WGS sequence"/>
</dbReference>
<protein>
    <submittedName>
        <fullName evidence="2">Uncharacterized protein</fullName>
    </submittedName>
</protein>
<organism evidence="2 3">
    <name type="scientific">Dreissena polymorpha</name>
    <name type="common">Zebra mussel</name>
    <name type="synonym">Mytilus polymorpha</name>
    <dbReference type="NCBI Taxonomy" id="45954"/>
    <lineage>
        <taxon>Eukaryota</taxon>
        <taxon>Metazoa</taxon>
        <taxon>Spiralia</taxon>
        <taxon>Lophotrochozoa</taxon>
        <taxon>Mollusca</taxon>
        <taxon>Bivalvia</taxon>
        <taxon>Autobranchia</taxon>
        <taxon>Heteroconchia</taxon>
        <taxon>Euheterodonta</taxon>
        <taxon>Imparidentia</taxon>
        <taxon>Neoheterodontei</taxon>
        <taxon>Myida</taxon>
        <taxon>Dreissenoidea</taxon>
        <taxon>Dreissenidae</taxon>
        <taxon>Dreissena</taxon>
    </lineage>
</organism>
<sequence length="90" mass="9604">MPRGRKRKTPAEEMEAALQEPAAEKPAGNIIGFEQILRDSNIANFNTVQSHASQVPSISNPSANIVAGCGGGLLGSLPKFNIRPNSLHKR</sequence>
<gene>
    <name evidence="2" type="ORF">DPMN_181266</name>
</gene>
<evidence type="ECO:0000313" key="3">
    <source>
        <dbReference type="Proteomes" id="UP000828390"/>
    </source>
</evidence>
<evidence type="ECO:0000256" key="1">
    <source>
        <dbReference type="SAM" id="MobiDB-lite"/>
    </source>
</evidence>